<feature type="domain" description="Fibronectin type III-like" evidence="5">
    <location>
        <begin position="632"/>
        <end position="701"/>
    </location>
</feature>
<dbReference type="Pfam" id="PF01915">
    <property type="entry name" value="Glyco_hydro_3_C"/>
    <property type="match status" value="1"/>
</dbReference>
<dbReference type="RefSeq" id="WP_012580493.1">
    <property type="nucleotide sequence ID" value="NC_011653.1"/>
</dbReference>
<keyword evidence="7" id="KW-1185">Reference proteome</keyword>
<dbReference type="PANTHER" id="PTHR42715:SF10">
    <property type="entry name" value="BETA-GLUCOSIDASE"/>
    <property type="match status" value="1"/>
</dbReference>
<evidence type="ECO:0000256" key="2">
    <source>
        <dbReference type="ARBA" id="ARBA00022801"/>
    </source>
</evidence>
<evidence type="ECO:0000256" key="3">
    <source>
        <dbReference type="ARBA" id="ARBA00023277"/>
    </source>
</evidence>
<dbReference type="CAZy" id="GH3">
    <property type="family name" value="Glycoside Hydrolase Family 3"/>
</dbReference>
<dbReference type="Pfam" id="PF14310">
    <property type="entry name" value="Fn3-like"/>
    <property type="match status" value="1"/>
</dbReference>
<dbReference type="GO" id="GO:0005975">
    <property type="term" value="P:carbohydrate metabolic process"/>
    <property type="evidence" value="ECO:0007669"/>
    <property type="project" value="InterPro"/>
</dbReference>
<dbReference type="Proteomes" id="UP000002453">
    <property type="component" value="Chromosome"/>
</dbReference>
<dbReference type="InterPro" id="IPR050288">
    <property type="entry name" value="Cellulose_deg_GH3"/>
</dbReference>
<dbReference type="InterPro" id="IPR036962">
    <property type="entry name" value="Glyco_hydro_3_N_sf"/>
</dbReference>
<dbReference type="InterPro" id="IPR002772">
    <property type="entry name" value="Glyco_hydro_3_C"/>
</dbReference>
<dbReference type="AlphaFoldDB" id="B7IED7"/>
<dbReference type="Gene3D" id="2.60.40.10">
    <property type="entry name" value="Immunoglobulins"/>
    <property type="match status" value="1"/>
</dbReference>
<dbReference type="PRINTS" id="PR00133">
    <property type="entry name" value="GLHYDRLASE3"/>
</dbReference>
<accession>B7IED7</accession>
<dbReference type="SUPFAM" id="SSF51445">
    <property type="entry name" value="(Trans)glycosidases"/>
    <property type="match status" value="1"/>
</dbReference>
<dbReference type="Gene3D" id="3.20.20.300">
    <property type="entry name" value="Glycoside hydrolase, family 3, N-terminal domain"/>
    <property type="match status" value="1"/>
</dbReference>
<evidence type="ECO:0000256" key="4">
    <source>
        <dbReference type="RuleBase" id="RU361161"/>
    </source>
</evidence>
<keyword evidence="2 4" id="KW-0378">Hydrolase</keyword>
<gene>
    <name evidence="6" type="ordered locus">THA_1942</name>
</gene>
<dbReference type="KEGG" id="taf:THA_1942"/>
<dbReference type="EMBL" id="CP001185">
    <property type="protein sequence ID" value="ACJ76364.1"/>
    <property type="molecule type" value="Genomic_DNA"/>
</dbReference>
<dbReference type="InterPro" id="IPR001764">
    <property type="entry name" value="Glyco_hydro_3_N"/>
</dbReference>
<evidence type="ECO:0000313" key="6">
    <source>
        <dbReference type="EMBL" id="ACJ76364.1"/>
    </source>
</evidence>
<dbReference type="OrthoDB" id="9805821at2"/>
<dbReference type="InterPro" id="IPR017853">
    <property type="entry name" value="GH"/>
</dbReference>
<dbReference type="InterPro" id="IPR036881">
    <property type="entry name" value="Glyco_hydro_3_C_sf"/>
</dbReference>
<evidence type="ECO:0000259" key="5">
    <source>
        <dbReference type="SMART" id="SM01217"/>
    </source>
</evidence>
<sequence length="719" mass="81386">MDIEKIISQMTVEEKLKLLVGVGLPGMFGNKSSRVPGAAGETHQIERLKIPSTVHADGPAGLRIDPERENDSNKYHATAFPIASMLASTWNKEILFEVGKAMGNEAKEYGVDFLLAPAINIHRNPLCGRNFEYYSEDPILTGELASAFVEGVQSEGIGTSLKHFAANNQETNRMKIDTIVSERALREIYLKGFEIVVKKAKPWTVMSAYNKLNGKYCSQNKWLLTKVLREEWGFEGFVMSDWFAGDNPVEQIKAGNDLIMPGKTYNVFKDRKDEIKELKQAYEKGEITDDIINERVRTILNILMKTPSFKGYKYSNAPDFEKHARISYNAASEGVVLLKNNDVLPFSADAKVSIFGTGQIETVKGGFGSGDTHPRYTISIFEGFKEKGVKVDEKIGNFYKEKVFELRNGNYRPNYVNEFNLKIPPKLPEDILDESMIDEASETNDLAIIVISRISGEFVDRRAVKGDYYLSDDEQKLIENVSKKFHSKGKKVIVLLNIGGPIEIASWIELVDGLLLIWQPGQEAGRVVADVCLGTVNPSGKLPTTFPKDYQDIPSKSFPGKPVENPLEVVYEEDIYVGYRYYDTFQIDPLFEFGYGLSYTKFDYKNLIVKHDDENIEICFEIENSGNVEGKEIAQVYVKAPKARLDKPFQELKGFYKTKMLKPGEKEEISIKIALRDLTSFCKDKWVLEEGEYRIRVGASSRDIRLEEKVFLKEKVFNL</sequence>
<dbReference type="GO" id="GO:0004553">
    <property type="term" value="F:hydrolase activity, hydrolyzing O-glycosyl compounds"/>
    <property type="evidence" value="ECO:0007669"/>
    <property type="project" value="InterPro"/>
</dbReference>
<keyword evidence="3" id="KW-0119">Carbohydrate metabolism</keyword>
<dbReference type="Gene3D" id="3.40.50.1700">
    <property type="entry name" value="Glycoside hydrolase family 3 C-terminal domain"/>
    <property type="match status" value="1"/>
</dbReference>
<dbReference type="InterPro" id="IPR013783">
    <property type="entry name" value="Ig-like_fold"/>
</dbReference>
<protein>
    <submittedName>
        <fullName evidence="6">Beta-glucosidase</fullName>
    </submittedName>
</protein>
<name>B7IED7_THEAB</name>
<comment type="similarity">
    <text evidence="1 4">Belongs to the glycosyl hydrolase 3 family.</text>
</comment>
<dbReference type="PROSITE" id="PS00775">
    <property type="entry name" value="GLYCOSYL_HYDROL_F3"/>
    <property type="match status" value="1"/>
</dbReference>
<dbReference type="SMART" id="SM01217">
    <property type="entry name" value="Fn3_like"/>
    <property type="match status" value="1"/>
</dbReference>
<dbReference type="Pfam" id="PF00933">
    <property type="entry name" value="Glyco_hydro_3"/>
    <property type="match status" value="1"/>
</dbReference>
<dbReference type="eggNOG" id="COG1472">
    <property type="taxonomic scope" value="Bacteria"/>
</dbReference>
<dbReference type="STRING" id="484019.THA_1942"/>
<dbReference type="InterPro" id="IPR026891">
    <property type="entry name" value="Fn3-like"/>
</dbReference>
<dbReference type="InterPro" id="IPR019800">
    <property type="entry name" value="Glyco_hydro_3_AS"/>
</dbReference>
<evidence type="ECO:0000313" key="7">
    <source>
        <dbReference type="Proteomes" id="UP000002453"/>
    </source>
</evidence>
<dbReference type="HOGENOM" id="CLU_004542_4_1_0"/>
<organism evidence="6 7">
    <name type="scientific">Thermosipho africanus (strain TCF52B)</name>
    <dbReference type="NCBI Taxonomy" id="484019"/>
    <lineage>
        <taxon>Bacteria</taxon>
        <taxon>Thermotogati</taxon>
        <taxon>Thermotogota</taxon>
        <taxon>Thermotogae</taxon>
        <taxon>Thermotogales</taxon>
        <taxon>Fervidobacteriaceae</taxon>
        <taxon>Thermosipho</taxon>
    </lineage>
</organism>
<keyword evidence="4" id="KW-0326">Glycosidase</keyword>
<reference evidence="6 7" key="1">
    <citation type="journal article" date="2009" name="J. Bacteriol.">
        <title>The genome of Thermosipho africanus TCF52B: lateral genetic connections to the Firmicutes and Archaea.</title>
        <authorList>
            <person name="Nesboe C.L."/>
            <person name="Bapteste E."/>
            <person name="Curtis B."/>
            <person name="Dahle H."/>
            <person name="Lopez P."/>
            <person name="Macleod D."/>
            <person name="Dlutek M."/>
            <person name="Bowman S."/>
            <person name="Zhaxybayeva O."/>
            <person name="Birkeland N.-K."/>
            <person name="Doolittle W.F."/>
        </authorList>
    </citation>
    <scope>NUCLEOTIDE SEQUENCE [LARGE SCALE GENOMIC DNA]</scope>
    <source>
        <strain evidence="6 7">TCF52B</strain>
    </source>
</reference>
<evidence type="ECO:0000256" key="1">
    <source>
        <dbReference type="ARBA" id="ARBA00005336"/>
    </source>
</evidence>
<dbReference type="SUPFAM" id="SSF52279">
    <property type="entry name" value="Beta-D-glucan exohydrolase, C-terminal domain"/>
    <property type="match status" value="1"/>
</dbReference>
<proteinExistence type="inferred from homology"/>
<dbReference type="PANTHER" id="PTHR42715">
    <property type="entry name" value="BETA-GLUCOSIDASE"/>
    <property type="match status" value="1"/>
</dbReference>